<dbReference type="PANTHER" id="PTHR34322:SF2">
    <property type="entry name" value="TRANSPOSASE IS200-LIKE DOMAIN-CONTAINING PROTEIN"/>
    <property type="match status" value="1"/>
</dbReference>
<sequence length="117" mass="14439">MGRKQRVWIANSYYHIVCRGNRRDALFRDDSDFIAFFYILQKVFDRYPFELASYCIMTNHFHLQLRSTEHLWSSYKFYQPNNYGFRQYMNPHVLLNYFSGTLVEKKRAYCEYVDREE</sequence>
<dbReference type="RefSeq" id="WP_153734874.1">
    <property type="nucleotide sequence ID" value="NZ_WJNG01000001.1"/>
</dbReference>
<dbReference type="Pfam" id="PF01797">
    <property type="entry name" value="Y1_Tnp"/>
    <property type="match status" value="1"/>
</dbReference>
<evidence type="ECO:0000313" key="3">
    <source>
        <dbReference type="Proteomes" id="UP000799092"/>
    </source>
</evidence>
<name>A0A6A8DBR9_9BACI</name>
<dbReference type="Proteomes" id="UP000799092">
    <property type="component" value="Unassembled WGS sequence"/>
</dbReference>
<dbReference type="EMBL" id="WJNG01000001">
    <property type="protein sequence ID" value="MRH41211.1"/>
    <property type="molecule type" value="Genomic_DNA"/>
</dbReference>
<dbReference type="InterPro" id="IPR002686">
    <property type="entry name" value="Transposase_17"/>
</dbReference>
<dbReference type="GO" id="GO:0006313">
    <property type="term" value="P:DNA transposition"/>
    <property type="evidence" value="ECO:0007669"/>
    <property type="project" value="InterPro"/>
</dbReference>
<proteinExistence type="predicted"/>
<accession>A0A6A8DBR9</accession>
<gene>
    <name evidence="2" type="ORF">GH741_00805</name>
</gene>
<protein>
    <submittedName>
        <fullName evidence="2">Transposase</fullName>
    </submittedName>
</protein>
<feature type="domain" description="Transposase IS200-like" evidence="1">
    <location>
        <begin position="9"/>
        <end position="116"/>
    </location>
</feature>
<reference evidence="2" key="1">
    <citation type="submission" date="2019-11" db="EMBL/GenBank/DDBJ databases">
        <authorList>
            <person name="Li J."/>
        </authorList>
    </citation>
    <scope>NUCLEOTIDE SEQUENCE</scope>
    <source>
        <strain evidence="2">B6B</strain>
    </source>
</reference>
<evidence type="ECO:0000313" key="2">
    <source>
        <dbReference type="EMBL" id="MRH41211.1"/>
    </source>
</evidence>
<dbReference type="InterPro" id="IPR036515">
    <property type="entry name" value="Transposase_17_sf"/>
</dbReference>
<dbReference type="SMART" id="SM01321">
    <property type="entry name" value="Y1_Tnp"/>
    <property type="match status" value="1"/>
</dbReference>
<organism evidence="2 3">
    <name type="scientific">Aquibacillus halophilus</name>
    <dbReference type="NCBI Taxonomy" id="930132"/>
    <lineage>
        <taxon>Bacteria</taxon>
        <taxon>Bacillati</taxon>
        <taxon>Bacillota</taxon>
        <taxon>Bacilli</taxon>
        <taxon>Bacillales</taxon>
        <taxon>Bacillaceae</taxon>
        <taxon>Aquibacillus</taxon>
    </lineage>
</organism>
<comment type="caution">
    <text evidence="2">The sequence shown here is derived from an EMBL/GenBank/DDBJ whole genome shotgun (WGS) entry which is preliminary data.</text>
</comment>
<dbReference type="SUPFAM" id="SSF143422">
    <property type="entry name" value="Transposase IS200-like"/>
    <property type="match status" value="1"/>
</dbReference>
<dbReference type="OrthoDB" id="9788881at2"/>
<evidence type="ECO:0000259" key="1">
    <source>
        <dbReference type="SMART" id="SM01321"/>
    </source>
</evidence>
<dbReference type="PANTHER" id="PTHR34322">
    <property type="entry name" value="TRANSPOSASE, Y1_TNP DOMAIN-CONTAINING"/>
    <property type="match status" value="1"/>
</dbReference>
<dbReference type="GO" id="GO:0004803">
    <property type="term" value="F:transposase activity"/>
    <property type="evidence" value="ECO:0007669"/>
    <property type="project" value="InterPro"/>
</dbReference>
<dbReference type="AlphaFoldDB" id="A0A6A8DBR9"/>
<dbReference type="Gene3D" id="3.30.70.1290">
    <property type="entry name" value="Transposase IS200-like"/>
    <property type="match status" value="1"/>
</dbReference>
<dbReference type="GO" id="GO:0003677">
    <property type="term" value="F:DNA binding"/>
    <property type="evidence" value="ECO:0007669"/>
    <property type="project" value="InterPro"/>
</dbReference>
<keyword evidence="3" id="KW-1185">Reference proteome</keyword>